<dbReference type="InterPro" id="IPR023584">
    <property type="entry name" value="Ribosome_recyc_fac_dom"/>
</dbReference>
<dbReference type="AlphaFoldDB" id="A0A381TKU8"/>
<evidence type="ECO:0000256" key="1">
    <source>
        <dbReference type="ARBA" id="ARBA00004496"/>
    </source>
</evidence>
<dbReference type="FunFam" id="3.30.1360.40:FF:000001">
    <property type="entry name" value="Ribosome-recycling factor"/>
    <property type="match status" value="1"/>
</dbReference>
<accession>A0A381TKU8</accession>
<dbReference type="Pfam" id="PF01765">
    <property type="entry name" value="RRF"/>
    <property type="match status" value="1"/>
</dbReference>
<dbReference type="EMBL" id="UINC01004688">
    <property type="protein sequence ID" value="SVA16141.1"/>
    <property type="molecule type" value="Genomic_DNA"/>
</dbReference>
<dbReference type="Gene3D" id="1.10.132.20">
    <property type="entry name" value="Ribosome-recycling factor"/>
    <property type="match status" value="1"/>
</dbReference>
<dbReference type="FunFam" id="1.10.132.20:FF:000001">
    <property type="entry name" value="Ribosome-recycling factor"/>
    <property type="match status" value="1"/>
</dbReference>
<comment type="similarity">
    <text evidence="2">Belongs to the RRF family.</text>
</comment>
<comment type="subcellular location">
    <subcellularLocation>
        <location evidence="1">Cytoplasm</location>
    </subcellularLocation>
</comment>
<protein>
    <recommendedName>
        <fullName evidence="5">Ribosome recycling factor domain-containing protein</fullName>
    </recommendedName>
</protein>
<keyword evidence="3" id="KW-0963">Cytoplasm</keyword>
<keyword evidence="4" id="KW-0648">Protein biosynthesis</keyword>
<dbReference type="HAMAP" id="MF_00040">
    <property type="entry name" value="RRF"/>
    <property type="match status" value="1"/>
</dbReference>
<name>A0A381TKU8_9ZZZZ</name>
<evidence type="ECO:0000259" key="5">
    <source>
        <dbReference type="Pfam" id="PF01765"/>
    </source>
</evidence>
<proteinExistence type="inferred from homology"/>
<dbReference type="GO" id="GO:0005737">
    <property type="term" value="C:cytoplasm"/>
    <property type="evidence" value="ECO:0007669"/>
    <property type="project" value="UniProtKB-SubCell"/>
</dbReference>
<feature type="domain" description="Ribosome recycling factor" evidence="5">
    <location>
        <begin position="24"/>
        <end position="187"/>
    </location>
</feature>
<sequence>MSLEKIQEVEEIVALMMESTIESLKRDLSTIHAGRVSPSMLDNVKVDYYGNPSPINQVANISTPEPQLLAISPWEKKMIKEIERSLQAANLGFSISNDGNIIRAVTPPFTEERRKDYVKQIKKIGEDSKIAVRNARREGNDQLKQLEKDKLISQDEEKTAQEQVQKITDQHTGIVDELIAAKEKELMTL</sequence>
<dbReference type="GO" id="GO:0006412">
    <property type="term" value="P:translation"/>
    <property type="evidence" value="ECO:0007669"/>
    <property type="project" value="UniProtKB-KW"/>
</dbReference>
<dbReference type="GO" id="GO:0043023">
    <property type="term" value="F:ribosomal large subunit binding"/>
    <property type="evidence" value="ECO:0007669"/>
    <property type="project" value="TreeGrafter"/>
</dbReference>
<dbReference type="SUPFAM" id="SSF55194">
    <property type="entry name" value="Ribosome recycling factor, RRF"/>
    <property type="match status" value="1"/>
</dbReference>
<dbReference type="PANTHER" id="PTHR20982:SF3">
    <property type="entry name" value="MITOCHONDRIAL RIBOSOME RECYCLING FACTOR PSEUDO 1"/>
    <property type="match status" value="1"/>
</dbReference>
<dbReference type="CDD" id="cd00520">
    <property type="entry name" value="RRF"/>
    <property type="match status" value="1"/>
</dbReference>
<dbReference type="PANTHER" id="PTHR20982">
    <property type="entry name" value="RIBOSOME RECYCLING FACTOR"/>
    <property type="match status" value="1"/>
</dbReference>
<evidence type="ECO:0000256" key="2">
    <source>
        <dbReference type="ARBA" id="ARBA00005912"/>
    </source>
</evidence>
<dbReference type="Gene3D" id="3.30.1360.40">
    <property type="match status" value="1"/>
</dbReference>
<evidence type="ECO:0000256" key="4">
    <source>
        <dbReference type="ARBA" id="ARBA00022917"/>
    </source>
</evidence>
<organism evidence="6">
    <name type="scientific">marine metagenome</name>
    <dbReference type="NCBI Taxonomy" id="408172"/>
    <lineage>
        <taxon>unclassified sequences</taxon>
        <taxon>metagenomes</taxon>
        <taxon>ecological metagenomes</taxon>
    </lineage>
</organism>
<gene>
    <name evidence="6" type="ORF">METZ01_LOCUS68995</name>
</gene>
<evidence type="ECO:0000256" key="3">
    <source>
        <dbReference type="ARBA" id="ARBA00022490"/>
    </source>
</evidence>
<evidence type="ECO:0000313" key="6">
    <source>
        <dbReference type="EMBL" id="SVA16141.1"/>
    </source>
</evidence>
<reference evidence="6" key="1">
    <citation type="submission" date="2018-05" db="EMBL/GenBank/DDBJ databases">
        <authorList>
            <person name="Lanie J.A."/>
            <person name="Ng W.-L."/>
            <person name="Kazmierczak K.M."/>
            <person name="Andrzejewski T.M."/>
            <person name="Davidsen T.M."/>
            <person name="Wayne K.J."/>
            <person name="Tettelin H."/>
            <person name="Glass J.I."/>
            <person name="Rusch D."/>
            <person name="Podicherti R."/>
            <person name="Tsui H.-C.T."/>
            <person name="Winkler M.E."/>
        </authorList>
    </citation>
    <scope>NUCLEOTIDE SEQUENCE</scope>
</reference>
<dbReference type="NCBIfam" id="TIGR00496">
    <property type="entry name" value="frr"/>
    <property type="match status" value="1"/>
</dbReference>
<dbReference type="InterPro" id="IPR002661">
    <property type="entry name" value="Ribosome_recyc_fac"/>
</dbReference>
<dbReference type="InterPro" id="IPR036191">
    <property type="entry name" value="RRF_sf"/>
</dbReference>